<proteinExistence type="predicted"/>
<dbReference type="AlphaFoldDB" id="E9GBM5"/>
<accession>E9GBM5</accession>
<dbReference type="EMBL" id="GL732538">
    <property type="protein sequence ID" value="EFX82985.1"/>
    <property type="molecule type" value="Genomic_DNA"/>
</dbReference>
<protein>
    <submittedName>
        <fullName evidence="1">Uncharacterized protein</fullName>
    </submittedName>
</protein>
<reference evidence="1 2" key="1">
    <citation type="journal article" date="2011" name="Science">
        <title>The ecoresponsive genome of Daphnia pulex.</title>
        <authorList>
            <person name="Colbourne J.K."/>
            <person name="Pfrender M.E."/>
            <person name="Gilbert D."/>
            <person name="Thomas W.K."/>
            <person name="Tucker A."/>
            <person name="Oakley T.H."/>
            <person name="Tokishita S."/>
            <person name="Aerts A."/>
            <person name="Arnold G.J."/>
            <person name="Basu M.K."/>
            <person name="Bauer D.J."/>
            <person name="Caceres C.E."/>
            <person name="Carmel L."/>
            <person name="Casola C."/>
            <person name="Choi J.H."/>
            <person name="Detter J.C."/>
            <person name="Dong Q."/>
            <person name="Dusheyko S."/>
            <person name="Eads B.D."/>
            <person name="Frohlich T."/>
            <person name="Geiler-Samerotte K.A."/>
            <person name="Gerlach D."/>
            <person name="Hatcher P."/>
            <person name="Jogdeo S."/>
            <person name="Krijgsveld J."/>
            <person name="Kriventseva E.V."/>
            <person name="Kultz D."/>
            <person name="Laforsch C."/>
            <person name="Lindquist E."/>
            <person name="Lopez J."/>
            <person name="Manak J.R."/>
            <person name="Muller J."/>
            <person name="Pangilinan J."/>
            <person name="Patwardhan R.P."/>
            <person name="Pitluck S."/>
            <person name="Pritham E.J."/>
            <person name="Rechtsteiner A."/>
            <person name="Rho M."/>
            <person name="Rogozin I.B."/>
            <person name="Sakarya O."/>
            <person name="Salamov A."/>
            <person name="Schaack S."/>
            <person name="Shapiro H."/>
            <person name="Shiga Y."/>
            <person name="Skalitzky C."/>
            <person name="Smith Z."/>
            <person name="Souvorov A."/>
            <person name="Sung W."/>
            <person name="Tang Z."/>
            <person name="Tsuchiya D."/>
            <person name="Tu H."/>
            <person name="Vos H."/>
            <person name="Wang M."/>
            <person name="Wolf Y.I."/>
            <person name="Yamagata H."/>
            <person name="Yamada T."/>
            <person name="Ye Y."/>
            <person name="Shaw J.R."/>
            <person name="Andrews J."/>
            <person name="Crease T.J."/>
            <person name="Tang H."/>
            <person name="Lucas S.M."/>
            <person name="Robertson H.M."/>
            <person name="Bork P."/>
            <person name="Koonin E.V."/>
            <person name="Zdobnov E.M."/>
            <person name="Grigoriev I.V."/>
            <person name="Lynch M."/>
            <person name="Boore J.L."/>
        </authorList>
    </citation>
    <scope>NUCLEOTIDE SEQUENCE [LARGE SCALE GENOMIC DNA]</scope>
</reference>
<evidence type="ECO:0000313" key="1">
    <source>
        <dbReference type="EMBL" id="EFX82985.1"/>
    </source>
</evidence>
<dbReference type="KEGG" id="dpx:DAPPUDRAFT_100906"/>
<keyword evidence="2" id="KW-1185">Reference proteome</keyword>
<dbReference type="OMA" id="NEFICEN"/>
<evidence type="ECO:0000313" key="2">
    <source>
        <dbReference type="Proteomes" id="UP000000305"/>
    </source>
</evidence>
<dbReference type="InParanoid" id="E9GBM5"/>
<sequence length="374" mass="43580">MAHAEYSPNSEENLITKLAIYREKLLPEKQNVFDTMQEAKQTMAKPGGHPKMEFLEDLQKIRNMQEFFENFTLVEDRQLNINNEIVIDAKAFLQMTNDERECLLKYSYDLKNGKITENQFFKAVNEIAKKYRITFERKRENAIKKMKEAFEVSDMADLQVKGKSIFEKMNRHEICRLDNTFYELCLNYNKKRLVVSLKMASELDCKSVAEFIAVSEYAVRKLNKQAACTMEANPKVQLARGEKPKNYYFNIYADEFLENPRKIVEEFKELKDKCDAANTGCPRFGNCITAANHYDKHSNFRQKGQDVDVSPTTYFKMATEICQGPIVDQKWTQDGKSLSMFYQSKIYEAIAVTYRNITNGSTVVATMMRNKEKM</sequence>
<dbReference type="Proteomes" id="UP000000305">
    <property type="component" value="Unassembled WGS sequence"/>
</dbReference>
<name>E9GBM5_DAPPU</name>
<dbReference type="HOGENOM" id="CLU_819551_0_0_1"/>
<dbReference type="OrthoDB" id="6512497at2759"/>
<gene>
    <name evidence="1" type="ORF">DAPPUDRAFT_100906</name>
</gene>
<organism evidence="1 2">
    <name type="scientific">Daphnia pulex</name>
    <name type="common">Water flea</name>
    <dbReference type="NCBI Taxonomy" id="6669"/>
    <lineage>
        <taxon>Eukaryota</taxon>
        <taxon>Metazoa</taxon>
        <taxon>Ecdysozoa</taxon>
        <taxon>Arthropoda</taxon>
        <taxon>Crustacea</taxon>
        <taxon>Branchiopoda</taxon>
        <taxon>Diplostraca</taxon>
        <taxon>Cladocera</taxon>
        <taxon>Anomopoda</taxon>
        <taxon>Daphniidae</taxon>
        <taxon>Daphnia</taxon>
    </lineage>
</organism>